<feature type="chain" id="PRO_5021030747" evidence="7">
    <location>
        <begin position="23"/>
        <end position="120"/>
    </location>
</feature>
<dbReference type="Proteomes" id="UP000290849">
    <property type="component" value="Unassembled WGS sequence"/>
</dbReference>
<keyword evidence="2 6" id="KW-0349">Heme</keyword>
<dbReference type="GO" id="GO:0009055">
    <property type="term" value="F:electron transfer activity"/>
    <property type="evidence" value="ECO:0007669"/>
    <property type="project" value="InterPro"/>
</dbReference>
<keyword evidence="4" id="KW-0249">Electron transport</keyword>
<dbReference type="RefSeq" id="WP_129151257.1">
    <property type="nucleotide sequence ID" value="NZ_JBHSDO010000011.1"/>
</dbReference>
<dbReference type="SUPFAM" id="SSF46626">
    <property type="entry name" value="Cytochrome c"/>
    <property type="match status" value="1"/>
</dbReference>
<reference evidence="9 10" key="1">
    <citation type="journal article" date="2017" name="Int. J. Syst. Evol. Microbiol.">
        <title>Achromobacter aloeverae sp. nov., isolated from the root of Aloe vera (L.) Burm.f.</title>
        <authorList>
            <person name="Kuncharoen N."/>
            <person name="Muramatsu Y."/>
            <person name="Shibata C."/>
            <person name="Kamakura Y."/>
            <person name="Nakagawa Y."/>
            <person name="Tanasupawat S."/>
        </authorList>
    </citation>
    <scope>NUCLEOTIDE SEQUENCE [LARGE SCALE GENOMIC DNA]</scope>
    <source>
        <strain evidence="9 10">AVA-1</strain>
    </source>
</reference>
<dbReference type="PROSITE" id="PS51257">
    <property type="entry name" value="PROKAR_LIPOPROTEIN"/>
    <property type="match status" value="1"/>
</dbReference>
<dbReference type="InterPro" id="IPR036909">
    <property type="entry name" value="Cyt_c-like_dom_sf"/>
</dbReference>
<dbReference type="EMBL" id="PYAL01000004">
    <property type="protein sequence ID" value="RXN87886.1"/>
    <property type="molecule type" value="Genomic_DNA"/>
</dbReference>
<dbReference type="AlphaFoldDB" id="A0A4Q1HJT9"/>
<evidence type="ECO:0000313" key="9">
    <source>
        <dbReference type="EMBL" id="RXN87886.1"/>
    </source>
</evidence>
<proteinExistence type="predicted"/>
<dbReference type="Gene3D" id="1.10.760.10">
    <property type="entry name" value="Cytochrome c-like domain"/>
    <property type="match status" value="1"/>
</dbReference>
<dbReference type="PROSITE" id="PS51007">
    <property type="entry name" value="CYTC"/>
    <property type="match status" value="1"/>
</dbReference>
<evidence type="ECO:0000256" key="7">
    <source>
        <dbReference type="SAM" id="SignalP"/>
    </source>
</evidence>
<keyword evidence="7" id="KW-0732">Signal</keyword>
<keyword evidence="1" id="KW-0813">Transport</keyword>
<protein>
    <submittedName>
        <fullName evidence="9">Cytochrome</fullName>
    </submittedName>
</protein>
<feature type="signal peptide" evidence="7">
    <location>
        <begin position="1"/>
        <end position="22"/>
    </location>
</feature>
<sequence length="120" mass="12496">MKRHFLACAGVALLVSCGLARAADLDAGKAVFQKFNCASCHGADAKTAVDPAYPVLAGQHADYLKHALTAYQRGQSGAAASANIRKNPVMGAFAVQLSPEDIDNVTAWLASLPSDLGVRK</sequence>
<dbReference type="GO" id="GO:0020037">
    <property type="term" value="F:heme binding"/>
    <property type="evidence" value="ECO:0007669"/>
    <property type="project" value="InterPro"/>
</dbReference>
<dbReference type="InterPro" id="IPR050597">
    <property type="entry name" value="Cytochrome_c_Oxidase_Subunit"/>
</dbReference>
<evidence type="ECO:0000256" key="1">
    <source>
        <dbReference type="ARBA" id="ARBA00022448"/>
    </source>
</evidence>
<name>A0A4Q1HJT9_9BURK</name>
<dbReference type="GO" id="GO:0046872">
    <property type="term" value="F:metal ion binding"/>
    <property type="evidence" value="ECO:0007669"/>
    <property type="project" value="UniProtKB-KW"/>
</dbReference>
<evidence type="ECO:0000256" key="2">
    <source>
        <dbReference type="ARBA" id="ARBA00022617"/>
    </source>
</evidence>
<gene>
    <name evidence="9" type="ORF">C7R54_14970</name>
</gene>
<keyword evidence="3 6" id="KW-0479">Metal-binding</keyword>
<feature type="domain" description="Cytochrome c" evidence="8">
    <location>
        <begin position="23"/>
        <end position="113"/>
    </location>
</feature>
<keyword evidence="10" id="KW-1185">Reference proteome</keyword>
<evidence type="ECO:0000256" key="6">
    <source>
        <dbReference type="PROSITE-ProRule" id="PRU00433"/>
    </source>
</evidence>
<keyword evidence="5 6" id="KW-0408">Iron</keyword>
<organism evidence="9 10">
    <name type="scientific">Achromobacter aloeverae</name>
    <dbReference type="NCBI Taxonomy" id="1750518"/>
    <lineage>
        <taxon>Bacteria</taxon>
        <taxon>Pseudomonadati</taxon>
        <taxon>Pseudomonadota</taxon>
        <taxon>Betaproteobacteria</taxon>
        <taxon>Burkholderiales</taxon>
        <taxon>Alcaligenaceae</taxon>
        <taxon>Achromobacter</taxon>
    </lineage>
</organism>
<dbReference type="Pfam" id="PF00034">
    <property type="entry name" value="Cytochrom_C"/>
    <property type="match status" value="1"/>
</dbReference>
<dbReference type="PANTHER" id="PTHR33751:SF9">
    <property type="entry name" value="CYTOCHROME C4"/>
    <property type="match status" value="1"/>
</dbReference>
<evidence type="ECO:0000256" key="3">
    <source>
        <dbReference type="ARBA" id="ARBA00022723"/>
    </source>
</evidence>
<comment type="caution">
    <text evidence="9">The sequence shown here is derived from an EMBL/GenBank/DDBJ whole genome shotgun (WGS) entry which is preliminary data.</text>
</comment>
<accession>A0A4Q1HJT9</accession>
<evidence type="ECO:0000256" key="4">
    <source>
        <dbReference type="ARBA" id="ARBA00022982"/>
    </source>
</evidence>
<dbReference type="InterPro" id="IPR009056">
    <property type="entry name" value="Cyt_c-like_dom"/>
</dbReference>
<evidence type="ECO:0000256" key="5">
    <source>
        <dbReference type="ARBA" id="ARBA00023004"/>
    </source>
</evidence>
<dbReference type="OrthoDB" id="8777614at2"/>
<dbReference type="PANTHER" id="PTHR33751">
    <property type="entry name" value="CBB3-TYPE CYTOCHROME C OXIDASE SUBUNIT FIXP"/>
    <property type="match status" value="1"/>
</dbReference>
<evidence type="ECO:0000259" key="8">
    <source>
        <dbReference type="PROSITE" id="PS51007"/>
    </source>
</evidence>
<evidence type="ECO:0000313" key="10">
    <source>
        <dbReference type="Proteomes" id="UP000290849"/>
    </source>
</evidence>